<name>A0A3S9P856_9BACT</name>
<dbReference type="EMBL" id="CP034562">
    <property type="protein sequence ID" value="AZQ64333.1"/>
    <property type="molecule type" value="Genomic_DNA"/>
</dbReference>
<dbReference type="InterPro" id="IPR018060">
    <property type="entry name" value="HTH_AraC"/>
</dbReference>
<dbReference type="OrthoDB" id="952277at2"/>
<evidence type="ECO:0000313" key="6">
    <source>
        <dbReference type="Proteomes" id="UP000267268"/>
    </source>
</evidence>
<feature type="domain" description="HTH araC/xylS-type" evidence="4">
    <location>
        <begin position="228"/>
        <end position="326"/>
    </location>
</feature>
<dbReference type="AlphaFoldDB" id="A0A3S9P856"/>
<dbReference type="SUPFAM" id="SSF46689">
    <property type="entry name" value="Homeodomain-like"/>
    <property type="match status" value="2"/>
</dbReference>
<keyword evidence="1" id="KW-0805">Transcription regulation</keyword>
<dbReference type="PANTHER" id="PTHR47893:SF1">
    <property type="entry name" value="REGULATORY PROTEIN PCHR"/>
    <property type="match status" value="1"/>
</dbReference>
<dbReference type="InterPro" id="IPR009057">
    <property type="entry name" value="Homeodomain-like_sf"/>
</dbReference>
<keyword evidence="3" id="KW-0804">Transcription</keyword>
<dbReference type="Pfam" id="PF12833">
    <property type="entry name" value="HTH_18"/>
    <property type="match status" value="1"/>
</dbReference>
<dbReference type="PANTHER" id="PTHR47893">
    <property type="entry name" value="REGULATORY PROTEIN PCHR"/>
    <property type="match status" value="1"/>
</dbReference>
<protein>
    <submittedName>
        <fullName evidence="5">AraC family transcriptional regulator</fullName>
    </submittedName>
</protein>
<organism evidence="5 6">
    <name type="scientific">Flammeovirga pectinis</name>
    <dbReference type="NCBI Taxonomy" id="2494373"/>
    <lineage>
        <taxon>Bacteria</taxon>
        <taxon>Pseudomonadati</taxon>
        <taxon>Bacteroidota</taxon>
        <taxon>Cytophagia</taxon>
        <taxon>Cytophagales</taxon>
        <taxon>Flammeovirgaceae</taxon>
        <taxon>Flammeovirga</taxon>
    </lineage>
</organism>
<sequence>MEVSPFQSALESWAKIFEGKLTDNTIKFDNALGKGTIKGFQCNEYIEVFCFKFHLKQKITTSGKKLSEIAEFRPIFFGDPDGNKTLGIEQDQDNELDEVTVENFPILTQGVFATNSKDSMTWDFNPNRDIHFISIRIKDSHFKELIKKSPNVEKIFSDEKSYYIFEEFDPIMHGMFWRIYTFKEDEVFLNELVHACALHLLAVFFSKIHEREELLESNKYPINTKAVFMARTILKKELNKQIHIDDLARECGLSASRLRALYKQVFGITIHQFHQNVRLDEARTLLRGGEKTMSMIAMDLGFSSASHFSAAFKKQFGYTPREFKDNLNISR</sequence>
<dbReference type="SMART" id="SM00342">
    <property type="entry name" value="HTH_ARAC"/>
    <property type="match status" value="1"/>
</dbReference>
<dbReference type="PROSITE" id="PS00041">
    <property type="entry name" value="HTH_ARAC_FAMILY_1"/>
    <property type="match status" value="1"/>
</dbReference>
<gene>
    <name evidence="5" type="ORF">EI427_19580</name>
</gene>
<reference evidence="5 6" key="1">
    <citation type="submission" date="2018-12" db="EMBL/GenBank/DDBJ databases">
        <title>Flammeovirga pectinis sp. nov., isolated from the gut of the Korean scallop, Patinopecten yessoensis.</title>
        <authorList>
            <person name="Bae J.-W."/>
            <person name="Jeong Y.-S."/>
            <person name="Kang W."/>
        </authorList>
    </citation>
    <scope>NUCLEOTIDE SEQUENCE [LARGE SCALE GENOMIC DNA]</scope>
    <source>
        <strain evidence="5 6">L12M1</strain>
    </source>
</reference>
<dbReference type="Proteomes" id="UP000267268">
    <property type="component" value="Chromosome 1"/>
</dbReference>
<dbReference type="GO" id="GO:0043565">
    <property type="term" value="F:sequence-specific DNA binding"/>
    <property type="evidence" value="ECO:0007669"/>
    <property type="project" value="InterPro"/>
</dbReference>
<dbReference type="InterPro" id="IPR053142">
    <property type="entry name" value="PchR_regulatory_protein"/>
</dbReference>
<dbReference type="GO" id="GO:0003700">
    <property type="term" value="F:DNA-binding transcription factor activity"/>
    <property type="evidence" value="ECO:0007669"/>
    <property type="project" value="InterPro"/>
</dbReference>
<proteinExistence type="predicted"/>
<evidence type="ECO:0000313" key="5">
    <source>
        <dbReference type="EMBL" id="AZQ64333.1"/>
    </source>
</evidence>
<evidence type="ECO:0000259" key="4">
    <source>
        <dbReference type="PROSITE" id="PS01124"/>
    </source>
</evidence>
<dbReference type="InterPro" id="IPR020449">
    <property type="entry name" value="Tscrpt_reg_AraC-type_HTH"/>
</dbReference>
<evidence type="ECO:0000256" key="1">
    <source>
        <dbReference type="ARBA" id="ARBA00023015"/>
    </source>
</evidence>
<dbReference type="InterPro" id="IPR018062">
    <property type="entry name" value="HTH_AraC-typ_CS"/>
</dbReference>
<dbReference type="KEGG" id="fll:EI427_19580"/>
<accession>A0A3S9P856</accession>
<keyword evidence="2" id="KW-0238">DNA-binding</keyword>
<evidence type="ECO:0000256" key="3">
    <source>
        <dbReference type="ARBA" id="ARBA00023163"/>
    </source>
</evidence>
<dbReference type="PROSITE" id="PS01124">
    <property type="entry name" value="HTH_ARAC_FAMILY_2"/>
    <property type="match status" value="1"/>
</dbReference>
<dbReference type="Gene3D" id="1.10.10.60">
    <property type="entry name" value="Homeodomain-like"/>
    <property type="match status" value="2"/>
</dbReference>
<evidence type="ECO:0000256" key="2">
    <source>
        <dbReference type="ARBA" id="ARBA00023125"/>
    </source>
</evidence>
<dbReference type="PRINTS" id="PR00032">
    <property type="entry name" value="HTHARAC"/>
</dbReference>
<keyword evidence="6" id="KW-1185">Reference proteome</keyword>